<dbReference type="Proteomes" id="UP000612585">
    <property type="component" value="Unassembled WGS sequence"/>
</dbReference>
<dbReference type="Gene3D" id="3.50.50.60">
    <property type="entry name" value="FAD/NAD(P)-binding domain"/>
    <property type="match status" value="1"/>
</dbReference>
<dbReference type="InterPro" id="IPR002937">
    <property type="entry name" value="Amino_oxidase"/>
</dbReference>
<evidence type="ECO:0000313" key="2">
    <source>
        <dbReference type="EMBL" id="GIJ57128.1"/>
    </source>
</evidence>
<protein>
    <submittedName>
        <fullName evidence="2">Amine oxidase</fullName>
    </submittedName>
</protein>
<name>A0A8J3Z938_9ACTN</name>
<gene>
    <name evidence="2" type="ORF">Vau01_046440</name>
</gene>
<dbReference type="InterPro" id="IPR050464">
    <property type="entry name" value="Zeta_carotene_desat/Oxidored"/>
</dbReference>
<dbReference type="PANTHER" id="PTHR42923:SF17">
    <property type="entry name" value="AMINE OXIDASE DOMAIN-CONTAINING PROTEIN"/>
    <property type="match status" value="1"/>
</dbReference>
<evidence type="ECO:0000259" key="1">
    <source>
        <dbReference type="Pfam" id="PF01593"/>
    </source>
</evidence>
<dbReference type="PANTHER" id="PTHR42923">
    <property type="entry name" value="PROTOPORPHYRINOGEN OXIDASE"/>
    <property type="match status" value="1"/>
</dbReference>
<accession>A0A8J3Z938</accession>
<feature type="domain" description="Amine oxidase" evidence="1">
    <location>
        <begin position="15"/>
        <end position="317"/>
    </location>
</feature>
<organism evidence="2 3">
    <name type="scientific">Virgisporangium aurantiacum</name>
    <dbReference type="NCBI Taxonomy" id="175570"/>
    <lineage>
        <taxon>Bacteria</taxon>
        <taxon>Bacillati</taxon>
        <taxon>Actinomycetota</taxon>
        <taxon>Actinomycetes</taxon>
        <taxon>Micromonosporales</taxon>
        <taxon>Micromonosporaceae</taxon>
        <taxon>Virgisporangium</taxon>
    </lineage>
</organism>
<dbReference type="RefSeq" id="WP_203996245.1">
    <property type="nucleotide sequence ID" value="NZ_BOPG01000029.1"/>
</dbReference>
<dbReference type="AlphaFoldDB" id="A0A8J3Z938"/>
<comment type="caution">
    <text evidence="2">The sequence shown here is derived from an EMBL/GenBank/DDBJ whole genome shotgun (WGS) entry which is preliminary data.</text>
</comment>
<evidence type="ECO:0000313" key="3">
    <source>
        <dbReference type="Proteomes" id="UP000612585"/>
    </source>
</evidence>
<dbReference type="EMBL" id="BOPG01000029">
    <property type="protein sequence ID" value="GIJ57128.1"/>
    <property type="molecule type" value="Genomic_DNA"/>
</dbReference>
<sequence length="427" mass="45783">MTAGRRRVAVIGAGVSGLTAAYLLQRTADVTLYEADDRLGGHAHTHDLTVAGRRLAVDSGFIVCNEYTYPTLLRLFAELGVSTQPARMSMSVRCEGCGLTYAGANGPRGVFAQPTNAVRARFLAMIGQVPVFHRRARALLAHGNGVVAGDGGEPTLGEFLSAGRYTTYFVRHFVVPLVSAVWSCGPQLVAEYPARYLFTFLAHHGMLGLGRTFGWQTVPGGSRRYVDAVTARLSAVRTANPVRALRRDADGVELRDGSDTVVRFDAAVVATHADQALALLAESSPQQRAVLGAFAYSRNEAVLHCDGSVLPDLPTAQASWNYVLPGCAPSPGRVQVSYDMNRLQRLGSEVPLVVTVNGDGRIRPDHVLARMVYEHPIYTLAGLAAQRRLPAISDATVAFAGAYHGWGFHEDGCVSGVMAARRLGAVW</sequence>
<proteinExistence type="predicted"/>
<dbReference type="Gene3D" id="1.10.3110.10">
    <property type="entry name" value="protoporphyrinogen ix oxidase, domain 3"/>
    <property type="match status" value="1"/>
</dbReference>
<keyword evidence="3" id="KW-1185">Reference proteome</keyword>
<reference evidence="2" key="1">
    <citation type="submission" date="2021-01" db="EMBL/GenBank/DDBJ databases">
        <title>Whole genome shotgun sequence of Virgisporangium aurantiacum NBRC 16421.</title>
        <authorList>
            <person name="Komaki H."/>
            <person name="Tamura T."/>
        </authorList>
    </citation>
    <scope>NUCLEOTIDE SEQUENCE</scope>
    <source>
        <strain evidence="2">NBRC 16421</strain>
    </source>
</reference>
<dbReference type="Pfam" id="PF01593">
    <property type="entry name" value="Amino_oxidase"/>
    <property type="match status" value="1"/>
</dbReference>
<dbReference type="InterPro" id="IPR036188">
    <property type="entry name" value="FAD/NAD-bd_sf"/>
</dbReference>
<dbReference type="SUPFAM" id="SSF51905">
    <property type="entry name" value="FAD/NAD(P)-binding domain"/>
    <property type="match status" value="1"/>
</dbReference>
<dbReference type="Gene3D" id="3.90.660.20">
    <property type="entry name" value="Protoporphyrinogen oxidase, mitochondrial, domain 2"/>
    <property type="match status" value="1"/>
</dbReference>
<dbReference type="GO" id="GO:0016491">
    <property type="term" value="F:oxidoreductase activity"/>
    <property type="evidence" value="ECO:0007669"/>
    <property type="project" value="InterPro"/>
</dbReference>